<dbReference type="EMBL" id="NZEX01000088">
    <property type="protein sequence ID" value="MAH63311.1"/>
    <property type="molecule type" value="Genomic_DNA"/>
</dbReference>
<reference evidence="2" key="1">
    <citation type="submission" date="2017-09" db="EMBL/GenBank/DDBJ databases">
        <title>The Reconstruction of 2,631 Draft Metagenome-Assembled Genomes from the Global Oceans.</title>
        <authorList>
            <person name="Tully B.J."/>
            <person name="Graham E.D."/>
            <person name="Heidelberg J.F."/>
        </authorList>
    </citation>
    <scope>NUCLEOTIDE SEQUENCE [LARGE SCALE GENOMIC DNA]</scope>
</reference>
<evidence type="ECO:0000313" key="1">
    <source>
        <dbReference type="EMBL" id="MAH63311.1"/>
    </source>
</evidence>
<gene>
    <name evidence="1" type="ORF">CMN54_07685</name>
</gene>
<accession>A0A2D6YJD5</accession>
<evidence type="ECO:0000313" key="2">
    <source>
        <dbReference type="Proteomes" id="UP000226525"/>
    </source>
</evidence>
<sequence length="83" mass="9130">MDWPEADIEEFRASCIKSALMSTGFLNASELANLEAPCACYAEGLDFLFICEDFLANTEGIMNTLIDPMIEVCSTRLSLPSND</sequence>
<dbReference type="AlphaFoldDB" id="A0A2D6YJD5"/>
<dbReference type="Proteomes" id="UP000226525">
    <property type="component" value="Unassembled WGS sequence"/>
</dbReference>
<proteinExistence type="predicted"/>
<protein>
    <submittedName>
        <fullName evidence="1">Uncharacterized protein</fullName>
    </submittedName>
</protein>
<organism evidence="1 2">
    <name type="scientific">SAR324 cluster bacterium</name>
    <dbReference type="NCBI Taxonomy" id="2024889"/>
    <lineage>
        <taxon>Bacteria</taxon>
        <taxon>Deltaproteobacteria</taxon>
        <taxon>SAR324 cluster</taxon>
    </lineage>
</organism>
<name>A0A2D6YJD5_9DELT</name>
<comment type="caution">
    <text evidence="1">The sequence shown here is derived from an EMBL/GenBank/DDBJ whole genome shotgun (WGS) entry which is preliminary data.</text>
</comment>